<dbReference type="EMBL" id="JBBNAG010000005">
    <property type="protein sequence ID" value="KAK9133915.1"/>
    <property type="molecule type" value="Genomic_DNA"/>
</dbReference>
<evidence type="ECO:0000313" key="4">
    <source>
        <dbReference type="Proteomes" id="UP001419268"/>
    </source>
</evidence>
<evidence type="ECO:0000256" key="1">
    <source>
        <dbReference type="SAM" id="MobiDB-lite"/>
    </source>
</evidence>
<keyword evidence="4" id="KW-1185">Reference proteome</keyword>
<feature type="region of interest" description="Disordered" evidence="1">
    <location>
        <begin position="667"/>
        <end position="705"/>
    </location>
</feature>
<dbReference type="AlphaFoldDB" id="A0AAP0PAN8"/>
<feature type="domain" description="DCD" evidence="2">
    <location>
        <begin position="15"/>
        <end position="145"/>
    </location>
</feature>
<dbReference type="Pfam" id="PF10539">
    <property type="entry name" value="Dev_Cell_Death"/>
    <property type="match status" value="1"/>
</dbReference>
<sequence length="756" mass="85142">MEVEDTQDSHTGSGSTMFGAIFMCNRATMKECLKRKLFGLPPSGSGFVKKVKAGMVLFLFEYEERKLYGVYQATSDGAINIVPNAFRSSGMPIPAQVLFKKIWNCDPLSEHEFQDAIRDNYYTQSKFHFGLDEDQVSKLLRLFNSRKVKIQKPHNLFSRDKAKRQSRNSYVSKVRIYPEDRYIRTDTFESKFSTDNQVIDPTEDSELHRSSLSLTCASGKHFLETNSSLVEARHSSPLAALPSDEPQLYQPYLTSKNDMSDPVQNLYRSRTSSVLFNDHSLSPLGTYSKSTTDPLFSFPQDVQMSSCIGPNPLNMSTSGQNSLSEMKSLKENLFSPSRGWHPTMTPVCSVSENFSMCQTRCGILDATTNLGDYIPLSSCDHLELRNATIPSAEFADFRSHRLDHFERYKGLSVPESSVTEVPLSRLETFRPEVMRTPLDAAVISGKSTSHLHRDSRNELLNYDFATASISSIDAGQFRSHVAVDDFGSQTVDFYEKGGHERPTYLANDDYGHGAPMSPYYGDVRKKRLSVFSRLSLKQEGTKENEDDDDYGYEDMSPTEIMGFLHQKENYWKKSSKKYKQYKWQRKDSDPVPLKDGDSLEVIQEEMSLDHVLDVDCGTHVERTETPFINFKRRSKNRNIEDEKTAGIPGTAPKRKKLLRPSFAIAQETACDGEGKRDETFGKSPKRMKLQQPSLASIAAPSSDKDVVGDACHKLHKSSKEIFQAQENPGNEVSKDEGEGDKKGVTGHRFAGCSTSC</sequence>
<protein>
    <recommendedName>
        <fullName evidence="2">DCD domain-containing protein</fullName>
    </recommendedName>
</protein>
<evidence type="ECO:0000313" key="3">
    <source>
        <dbReference type="EMBL" id="KAK9133915.1"/>
    </source>
</evidence>
<comment type="caution">
    <text evidence="3">The sequence shown here is derived from an EMBL/GenBank/DDBJ whole genome shotgun (WGS) entry which is preliminary data.</text>
</comment>
<dbReference type="PANTHER" id="PTHR46444">
    <property type="entry name" value="DCD (DEVELOPMENT AND CELL DEATH) DOMAIN PROTEIN-RELATED"/>
    <property type="match status" value="1"/>
</dbReference>
<accession>A0AAP0PAN8</accession>
<evidence type="ECO:0000259" key="2">
    <source>
        <dbReference type="PROSITE" id="PS51222"/>
    </source>
</evidence>
<dbReference type="InterPro" id="IPR013989">
    <property type="entry name" value="Dev_and_cell_death_domain"/>
</dbReference>
<name>A0AAP0PAN8_9MAGN</name>
<dbReference type="Proteomes" id="UP001419268">
    <property type="component" value="Unassembled WGS sequence"/>
</dbReference>
<dbReference type="PROSITE" id="PS51222">
    <property type="entry name" value="DCD"/>
    <property type="match status" value="1"/>
</dbReference>
<dbReference type="PANTHER" id="PTHR46444:SF9">
    <property type="entry name" value="DCD (DEVELOPMENT AND CELL DEATH) DOMAIN PROTEIN"/>
    <property type="match status" value="1"/>
</dbReference>
<dbReference type="SMART" id="SM00767">
    <property type="entry name" value="DCD"/>
    <property type="match status" value="1"/>
</dbReference>
<organism evidence="3 4">
    <name type="scientific">Stephania cephalantha</name>
    <dbReference type="NCBI Taxonomy" id="152367"/>
    <lineage>
        <taxon>Eukaryota</taxon>
        <taxon>Viridiplantae</taxon>
        <taxon>Streptophyta</taxon>
        <taxon>Embryophyta</taxon>
        <taxon>Tracheophyta</taxon>
        <taxon>Spermatophyta</taxon>
        <taxon>Magnoliopsida</taxon>
        <taxon>Ranunculales</taxon>
        <taxon>Menispermaceae</taxon>
        <taxon>Menispermoideae</taxon>
        <taxon>Cissampelideae</taxon>
        <taxon>Stephania</taxon>
    </lineage>
</organism>
<proteinExistence type="predicted"/>
<gene>
    <name evidence="3" type="ORF">Scep_013443</name>
</gene>
<feature type="region of interest" description="Disordered" evidence="1">
    <location>
        <begin position="717"/>
        <end position="756"/>
    </location>
</feature>
<feature type="compositionally biased region" description="Basic and acidic residues" evidence="1">
    <location>
        <begin position="732"/>
        <end position="743"/>
    </location>
</feature>
<reference evidence="3 4" key="1">
    <citation type="submission" date="2024-01" db="EMBL/GenBank/DDBJ databases">
        <title>Genome assemblies of Stephania.</title>
        <authorList>
            <person name="Yang L."/>
        </authorList>
    </citation>
    <scope>NUCLEOTIDE SEQUENCE [LARGE SCALE GENOMIC DNA]</scope>
    <source>
        <strain evidence="3">JXDWG</strain>
        <tissue evidence="3">Leaf</tissue>
    </source>
</reference>